<keyword evidence="2" id="KW-0489">Methyltransferase</keyword>
<accession>R0KNK3</accession>
<dbReference type="STRING" id="578461.R0KNK3"/>
<evidence type="ECO:0000313" key="2">
    <source>
        <dbReference type="EMBL" id="EOB11747.1"/>
    </source>
</evidence>
<dbReference type="InterPro" id="IPR041698">
    <property type="entry name" value="Methyltransf_25"/>
</dbReference>
<evidence type="ECO:0000313" key="3">
    <source>
        <dbReference type="Proteomes" id="UP000016927"/>
    </source>
</evidence>
<dbReference type="PANTHER" id="PTHR12734:SF0">
    <property type="entry name" value="18S RRNA (GUANINE-N(7))-METHYLTRANSFERASE-RELATED"/>
    <property type="match status" value="1"/>
</dbReference>
<evidence type="ECO:0000259" key="1">
    <source>
        <dbReference type="Pfam" id="PF13649"/>
    </source>
</evidence>
<dbReference type="OMA" id="DNANSCV"/>
<feature type="domain" description="Methyltransferase" evidence="1">
    <location>
        <begin position="52"/>
        <end position="100"/>
    </location>
</feature>
<dbReference type="EMBL" id="KB909822">
    <property type="protein sequence ID" value="EOB11747.1"/>
    <property type="molecule type" value="Genomic_DNA"/>
</dbReference>
<name>R0KNK3_NOSB1</name>
<dbReference type="InterPro" id="IPR029063">
    <property type="entry name" value="SAM-dependent_MTases_sf"/>
</dbReference>
<dbReference type="SUPFAM" id="SSF53335">
    <property type="entry name" value="S-adenosyl-L-methionine-dependent methyltransferases"/>
    <property type="match status" value="1"/>
</dbReference>
<dbReference type="GO" id="GO:0005730">
    <property type="term" value="C:nucleolus"/>
    <property type="evidence" value="ECO:0007669"/>
    <property type="project" value="TreeGrafter"/>
</dbReference>
<dbReference type="Proteomes" id="UP000016927">
    <property type="component" value="Unassembled WGS sequence"/>
</dbReference>
<dbReference type="InterPro" id="IPR039769">
    <property type="entry name" value="Bud23-like"/>
</dbReference>
<keyword evidence="3" id="KW-1185">Reference proteome</keyword>
<protein>
    <submittedName>
        <fullName evidence="2">Methyltransferase</fullName>
    </submittedName>
</protein>
<dbReference type="HOGENOM" id="CLU_2159109_0_0_1"/>
<reference evidence="2 3" key="1">
    <citation type="journal article" date="2013" name="BMC Genomics">
        <title>Comparative genomics of parasitic silkworm microsporidia reveal an association between genome expansion and host adaptation.</title>
        <authorList>
            <person name="Pan G."/>
            <person name="Xu J."/>
            <person name="Li T."/>
            <person name="Xia Q."/>
            <person name="Liu S.L."/>
            <person name="Zhang G."/>
            <person name="Li S."/>
            <person name="Li C."/>
            <person name="Liu H."/>
            <person name="Yang L."/>
            <person name="Liu T."/>
            <person name="Zhang X."/>
            <person name="Wu Z."/>
            <person name="Fan W."/>
            <person name="Dang X."/>
            <person name="Xiang H."/>
            <person name="Tao M."/>
            <person name="Li Y."/>
            <person name="Hu J."/>
            <person name="Li Z."/>
            <person name="Lin L."/>
            <person name="Luo J."/>
            <person name="Geng L."/>
            <person name="Wang L."/>
            <person name="Long M."/>
            <person name="Wan Y."/>
            <person name="He N."/>
            <person name="Zhang Z."/>
            <person name="Lu C."/>
            <person name="Keeling P.J."/>
            <person name="Wang J."/>
            <person name="Xiang Z."/>
            <person name="Zhou Z."/>
        </authorList>
    </citation>
    <scope>NUCLEOTIDE SEQUENCE [LARGE SCALE GENOMIC DNA]</scope>
    <source>
        <strain evidence="3">CQ1 / CVCC 102059</strain>
    </source>
</reference>
<dbReference type="PANTHER" id="PTHR12734">
    <property type="entry name" value="METHYLTRANSFERASE-RELATED"/>
    <property type="match status" value="1"/>
</dbReference>
<gene>
    <name evidence="2" type="ORF">NBO_915g0003</name>
</gene>
<dbReference type="GO" id="GO:0070476">
    <property type="term" value="P:rRNA (guanine-N7)-methylation"/>
    <property type="evidence" value="ECO:0007669"/>
    <property type="project" value="InterPro"/>
</dbReference>
<dbReference type="VEuPathDB" id="MicrosporidiaDB:NBO_915g0003"/>
<dbReference type="Pfam" id="PF13649">
    <property type="entry name" value="Methyltransf_25"/>
    <property type="match status" value="1"/>
</dbReference>
<dbReference type="GO" id="GO:0016435">
    <property type="term" value="F:rRNA (guanine) methyltransferase activity"/>
    <property type="evidence" value="ECO:0007669"/>
    <property type="project" value="InterPro"/>
</dbReference>
<keyword evidence="2" id="KW-0808">Transferase</keyword>
<sequence length="111" mass="12549">MSKIPELEAPAEIYYDNENAFKYDTNTSLQTIQREITLKCIDLLEIKERGFVLDIGCGSGISGSVLSELNLPWIGVDISDDMLKLCKEKEEALEICKMDIGEGLQFLPWNF</sequence>
<dbReference type="OrthoDB" id="2877at2759"/>
<dbReference type="Gene3D" id="3.40.50.150">
    <property type="entry name" value="Vaccinia Virus protein VP39"/>
    <property type="match status" value="1"/>
</dbReference>
<proteinExistence type="predicted"/>
<dbReference type="CDD" id="cd02440">
    <property type="entry name" value="AdoMet_MTases"/>
    <property type="match status" value="1"/>
</dbReference>
<organism evidence="2 3">
    <name type="scientific">Nosema bombycis (strain CQ1 / CVCC 102059)</name>
    <name type="common">Microsporidian parasite</name>
    <name type="synonym">Pebrine of silkworm</name>
    <dbReference type="NCBI Taxonomy" id="578461"/>
    <lineage>
        <taxon>Eukaryota</taxon>
        <taxon>Fungi</taxon>
        <taxon>Fungi incertae sedis</taxon>
        <taxon>Microsporidia</taxon>
        <taxon>Nosematidae</taxon>
        <taxon>Nosema</taxon>
    </lineage>
</organism>
<dbReference type="AlphaFoldDB" id="R0KNK3"/>